<keyword evidence="4 11" id="KW-0812">Transmembrane</keyword>
<gene>
    <name evidence="13" type="ORF">BABINDRAFT_15680</name>
</gene>
<feature type="transmembrane region" description="Helical" evidence="11">
    <location>
        <begin position="1409"/>
        <end position="1428"/>
    </location>
</feature>
<dbReference type="GO" id="GO:1990961">
    <property type="term" value="P:xenobiotic detoxification by transmembrane export across the plasma membrane"/>
    <property type="evidence" value="ECO:0007669"/>
    <property type="project" value="UniProtKB-ARBA"/>
</dbReference>
<dbReference type="CDD" id="cd03232">
    <property type="entry name" value="ABCG_PDR_domain2"/>
    <property type="match status" value="1"/>
</dbReference>
<keyword evidence="5" id="KW-0677">Repeat</keyword>
<dbReference type="Pfam" id="PF06422">
    <property type="entry name" value="PDR_CDR"/>
    <property type="match status" value="1"/>
</dbReference>
<keyword evidence="8 11" id="KW-1133">Transmembrane helix</keyword>
<dbReference type="Pfam" id="PF00005">
    <property type="entry name" value="ABC_tran"/>
    <property type="match status" value="2"/>
</dbReference>
<dbReference type="GO" id="GO:0005524">
    <property type="term" value="F:ATP binding"/>
    <property type="evidence" value="ECO:0007669"/>
    <property type="project" value="UniProtKB-KW"/>
</dbReference>
<evidence type="ECO:0000313" key="13">
    <source>
        <dbReference type="EMBL" id="ODQ77187.1"/>
    </source>
</evidence>
<evidence type="ECO:0000259" key="12">
    <source>
        <dbReference type="PROSITE" id="PS50893"/>
    </source>
</evidence>
<dbReference type="InterPro" id="IPR003439">
    <property type="entry name" value="ABC_transporter-like_ATP-bd"/>
</dbReference>
<dbReference type="InterPro" id="IPR034001">
    <property type="entry name" value="ABCG_PDR_1"/>
</dbReference>
<feature type="transmembrane region" description="Helical" evidence="11">
    <location>
        <begin position="672"/>
        <end position="690"/>
    </location>
</feature>
<dbReference type="PANTHER" id="PTHR19241">
    <property type="entry name" value="ATP-BINDING CASSETTE TRANSPORTER"/>
    <property type="match status" value="1"/>
</dbReference>
<feature type="transmembrane region" description="Helical" evidence="11">
    <location>
        <begin position="1379"/>
        <end position="1397"/>
    </location>
</feature>
<feature type="compositionally biased region" description="Polar residues" evidence="10">
    <location>
        <begin position="1"/>
        <end position="12"/>
    </location>
</feature>
<evidence type="ECO:0000256" key="7">
    <source>
        <dbReference type="ARBA" id="ARBA00022840"/>
    </source>
</evidence>
<dbReference type="SMART" id="SM00382">
    <property type="entry name" value="AAA"/>
    <property type="match status" value="2"/>
</dbReference>
<dbReference type="InterPro" id="IPR043926">
    <property type="entry name" value="ABCG_dom"/>
</dbReference>
<evidence type="ECO:0000256" key="9">
    <source>
        <dbReference type="ARBA" id="ARBA00023136"/>
    </source>
</evidence>
<dbReference type="InterPro" id="IPR003593">
    <property type="entry name" value="AAA+_ATPase"/>
</dbReference>
<feature type="transmembrane region" description="Helical" evidence="11">
    <location>
        <begin position="1241"/>
        <end position="1258"/>
    </location>
</feature>
<feature type="transmembrane region" description="Helical" evidence="11">
    <location>
        <begin position="702"/>
        <end position="722"/>
    </location>
</feature>
<dbReference type="GO" id="GO:0016020">
    <property type="term" value="C:membrane"/>
    <property type="evidence" value="ECO:0007669"/>
    <property type="project" value="UniProtKB-SubCell"/>
</dbReference>
<keyword evidence="9 11" id="KW-0472">Membrane</keyword>
<dbReference type="InterPro" id="IPR013525">
    <property type="entry name" value="ABC2_TM"/>
</dbReference>
<evidence type="ECO:0000256" key="10">
    <source>
        <dbReference type="SAM" id="MobiDB-lite"/>
    </source>
</evidence>
<dbReference type="GO" id="GO:0016887">
    <property type="term" value="F:ATP hydrolysis activity"/>
    <property type="evidence" value="ECO:0007669"/>
    <property type="project" value="InterPro"/>
</dbReference>
<dbReference type="PROSITE" id="PS50893">
    <property type="entry name" value="ABC_TRANSPORTER_2"/>
    <property type="match status" value="2"/>
</dbReference>
<accession>A0A1E3QJL2</accession>
<protein>
    <recommendedName>
        <fullName evidence="12">ABC transporter domain-containing protein</fullName>
    </recommendedName>
</protein>
<dbReference type="InterPro" id="IPR017871">
    <property type="entry name" value="ABC_transporter-like_CS"/>
</dbReference>
<dbReference type="RefSeq" id="XP_018982515.1">
    <property type="nucleotide sequence ID" value="XM_019127288.1"/>
</dbReference>
<keyword evidence="3" id="KW-0813">Transport</keyword>
<dbReference type="Pfam" id="PF19055">
    <property type="entry name" value="ABC2_membrane_7"/>
    <property type="match status" value="1"/>
</dbReference>
<dbReference type="InterPro" id="IPR010929">
    <property type="entry name" value="PDR_CDR_ABC"/>
</dbReference>
<feature type="domain" description="ABC transporter" evidence="12">
    <location>
        <begin position="899"/>
        <end position="1141"/>
    </location>
</feature>
<feature type="transmembrane region" description="Helical" evidence="11">
    <location>
        <begin position="1317"/>
        <end position="1339"/>
    </location>
</feature>
<comment type="subcellular location">
    <subcellularLocation>
        <location evidence="1">Membrane</location>
        <topology evidence="1">Multi-pass membrane protein</topology>
    </subcellularLocation>
</comment>
<feature type="transmembrane region" description="Helical" evidence="11">
    <location>
        <begin position="637"/>
        <end position="660"/>
    </location>
</feature>
<dbReference type="InterPro" id="IPR034003">
    <property type="entry name" value="ABCG_PDR_2"/>
</dbReference>
<proteinExistence type="inferred from homology"/>
<evidence type="ECO:0000256" key="4">
    <source>
        <dbReference type="ARBA" id="ARBA00022692"/>
    </source>
</evidence>
<dbReference type="EMBL" id="KV454442">
    <property type="protein sequence ID" value="ODQ77187.1"/>
    <property type="molecule type" value="Genomic_DNA"/>
</dbReference>
<dbReference type="SUPFAM" id="SSF52540">
    <property type="entry name" value="P-loop containing nucleoside triphosphate hydrolases"/>
    <property type="match status" value="2"/>
</dbReference>
<dbReference type="GeneID" id="30145141"/>
<feature type="transmembrane region" description="Helical" evidence="11">
    <location>
        <begin position="1351"/>
        <end position="1373"/>
    </location>
</feature>
<feature type="transmembrane region" description="Helical" evidence="11">
    <location>
        <begin position="1504"/>
        <end position="1522"/>
    </location>
</feature>
<evidence type="ECO:0000256" key="8">
    <source>
        <dbReference type="ARBA" id="ARBA00022989"/>
    </source>
</evidence>
<evidence type="ECO:0000256" key="11">
    <source>
        <dbReference type="SAM" id="Phobius"/>
    </source>
</evidence>
<sequence>MSANEFFQTGDNSEYKPAEENKKVEPENGAATAQEGETGDRGLIGSIAGAVIGGDLGSDLSDGNRFGSIAGDMEEAEKYNGSAKKPSESPLSDSDSLEHDFVADPHVRHEATRIMTNLAAVERLASYTKQLSHHTTRDQPIVINPEDFSLQFILSLFVKRAYSQGIQLRSSSVAFTDVAAYGIDESVSFASTVGNILNLPSTIIEQIKNRRTPERKILHEMAGLAHSGEMVLVLGRPGAGCSSFLKTIGGEISLFTHTSGNVLYDGIPQADMLRDFKSDLIYNPELENHFPHLTVDQTLRFAIACKTPELRVNNVSREKFITAMRDLLATVFGLRHTYNTKVGNDLVRGVSGGERKRVSIAEALAARGSVYCWDNATRGLDASTALEFAQAIRTSTNLLKSVAFVTAYQASELIYELFDKAMVLYAGRQVYYGPVTEAKKYFEDMGFQCPPRQSTAEFLTAITDPIGRFAKPGYEKRVPHTAEEFERYWQESRNYAKLTGDIAVHNANINADEVKRVLHAAQKQEKMKHNRAKSQFTLTYLAQLRLLTVRGFQRNWGDKAYTITQVAAAIIQSLITGSLYWKTPEGTSGAFSRSGVLFFACLYFAFMGIAEMANCFAKRPIIQKQKSYSFYHPSAEAFSSVLTDFPTNLITIIFFAIIYYFLTNLAVDAAKFFIFLLFIVVSTLTMSSFFQMVAEFNQTFAGANAVAGCSILMTLMYTSFMIQKPSMHPWFKWITYINPLFYAFESIITNEFHDRKLDCGSSLVPSGGEYTNTSSAYKSCAFKGSVAGQSWVSGDTYMEVNYQYSYSHVWRNLGILIGFWIFFTSLQILATEYKSSMKGGGDRLMFKKGTSKDTVMIMSATKKTSDVENGEIAMFDNAPQRISTGARKVFEDLGGEDVFMWQNVDYVIDIKGEKRKLLDSVQGYVKPGTLTALMGESGAGKTTLLNVLSQRVDMGVITGDMLVNGKPIDNSFQRRTGYVQQQDLHVSESTVRESLRFSAKLRRPTSVSDEEKFDYVERIIEILGMTNYADAIVGDVGYGLNVEQRKKLSIGVELVAKPSLLLFLDEPTSGLDSQSAWAIVKLMRDLAYAGQAILCTIHQPSATLFEEFDRLLLLKKGGQTVYFGDIGKHSHALLDYFERNGARKCGHSENPAEYILESIGAGATASVHEDWFDKWVSSPEYADTTETISKLIQETSQIVSQTPTEQLNSTYAAPYLVQLRTVLGRTMTQFWRSPNYIMSKLVLMIFPGLFIGFTFWALKNTLTGMQNAVFVAFLSVVTSTPLINQIQGRAYASRELFEVRESKSNTYHWSTLLLSQFITELPYCIIGSTVFFCCLYFPLRINNSALFAGNYFLNYSILFQLYYVSFGLLVIYISPDLPSANVISALCFTFMISFCGVMQPFKLMGWWKWMYHVSPYTYFVASFVMLVLRDRKVNCSSVEMAYFNPPDGQTCQEYAGIYVTNNSGYLSNPDATSNCGYCSYKSGDEYLKSINTNFGQLWRNFGLLWVYIFFNIFAMVLTYWLFRVKKFSFGKKA</sequence>
<name>A0A1E3QJL2_9ASCO</name>
<dbReference type="GO" id="GO:0140359">
    <property type="term" value="F:ABC-type transporter activity"/>
    <property type="evidence" value="ECO:0007669"/>
    <property type="project" value="InterPro"/>
</dbReference>
<feature type="region of interest" description="Disordered" evidence="10">
    <location>
        <begin position="1"/>
        <end position="42"/>
    </location>
</feature>
<feature type="domain" description="ABC transporter" evidence="12">
    <location>
        <begin position="202"/>
        <end position="451"/>
    </location>
</feature>
<dbReference type="Gene3D" id="3.40.50.300">
    <property type="entry name" value="P-loop containing nucleotide triphosphate hydrolases"/>
    <property type="match status" value="2"/>
</dbReference>
<dbReference type="Pfam" id="PF01061">
    <property type="entry name" value="ABC2_membrane"/>
    <property type="match status" value="2"/>
</dbReference>
<dbReference type="InterPro" id="IPR027417">
    <property type="entry name" value="P-loop_NTPase"/>
</dbReference>
<dbReference type="STRING" id="984486.A0A1E3QJL2"/>
<evidence type="ECO:0000256" key="1">
    <source>
        <dbReference type="ARBA" id="ARBA00004141"/>
    </source>
</evidence>
<comment type="similarity">
    <text evidence="2">Belongs to the ABC transporter superfamily. ABCG family. PDR (TC 3.A.1.205) subfamily.</text>
</comment>
<dbReference type="Proteomes" id="UP000094336">
    <property type="component" value="Unassembled WGS sequence"/>
</dbReference>
<evidence type="ECO:0000256" key="3">
    <source>
        <dbReference type="ARBA" id="ARBA00022448"/>
    </source>
</evidence>
<keyword evidence="7" id="KW-0067">ATP-binding</keyword>
<feature type="compositionally biased region" description="Basic and acidic residues" evidence="10">
    <location>
        <begin position="13"/>
        <end position="26"/>
    </location>
</feature>
<dbReference type="OrthoDB" id="245989at2759"/>
<reference evidence="14" key="1">
    <citation type="submission" date="2016-05" db="EMBL/GenBank/DDBJ databases">
        <title>Comparative genomics of biotechnologically important yeasts.</title>
        <authorList>
            <consortium name="DOE Joint Genome Institute"/>
            <person name="Riley R."/>
            <person name="Haridas S."/>
            <person name="Wolfe K.H."/>
            <person name="Lopes M.R."/>
            <person name="Hittinger C.T."/>
            <person name="Goker M."/>
            <person name="Salamov A."/>
            <person name="Wisecaver J."/>
            <person name="Long T.M."/>
            <person name="Aerts A.L."/>
            <person name="Barry K."/>
            <person name="Choi C."/>
            <person name="Clum A."/>
            <person name="Coughlan A.Y."/>
            <person name="Deshpande S."/>
            <person name="Douglass A.P."/>
            <person name="Hanson S.J."/>
            <person name="Klenk H.-P."/>
            <person name="Labutti K."/>
            <person name="Lapidus A."/>
            <person name="Lindquist E."/>
            <person name="Lipzen A."/>
            <person name="Meier-Kolthoff J.P."/>
            <person name="Ohm R.A."/>
            <person name="Otillar R.P."/>
            <person name="Pangilinan J."/>
            <person name="Peng Y."/>
            <person name="Rokas A."/>
            <person name="Rosa C.A."/>
            <person name="Scheuner C."/>
            <person name="Sibirny A.A."/>
            <person name="Slot J.C."/>
            <person name="Stielow J.B."/>
            <person name="Sun H."/>
            <person name="Kurtzman C.P."/>
            <person name="Blackwell M."/>
            <person name="Grigoriev I.V."/>
            <person name="Jeffries T.W."/>
        </authorList>
    </citation>
    <scope>NUCLEOTIDE SEQUENCE [LARGE SCALE GENOMIC DNA]</scope>
    <source>
        <strain evidence="14">NRRL Y-12698</strain>
    </source>
</reference>
<feature type="region of interest" description="Disordered" evidence="10">
    <location>
        <begin position="77"/>
        <end position="98"/>
    </location>
</feature>
<keyword evidence="14" id="KW-1185">Reference proteome</keyword>
<dbReference type="InterPro" id="IPR029481">
    <property type="entry name" value="ABC_trans_N"/>
</dbReference>
<dbReference type="CDD" id="cd03233">
    <property type="entry name" value="ABCG_PDR_domain1"/>
    <property type="match status" value="1"/>
</dbReference>
<evidence type="ECO:0000256" key="6">
    <source>
        <dbReference type="ARBA" id="ARBA00022741"/>
    </source>
</evidence>
<evidence type="ECO:0000256" key="2">
    <source>
        <dbReference type="ARBA" id="ARBA00006012"/>
    </source>
</evidence>
<evidence type="ECO:0000313" key="14">
    <source>
        <dbReference type="Proteomes" id="UP000094336"/>
    </source>
</evidence>
<evidence type="ECO:0000256" key="5">
    <source>
        <dbReference type="ARBA" id="ARBA00022737"/>
    </source>
</evidence>
<feature type="transmembrane region" description="Helical" evidence="11">
    <location>
        <begin position="596"/>
        <end position="617"/>
    </location>
</feature>
<dbReference type="FunFam" id="3.40.50.300:FF:000054">
    <property type="entry name" value="ABC multidrug transporter atrF"/>
    <property type="match status" value="1"/>
</dbReference>
<organism evidence="13 14">
    <name type="scientific">Babjeviella inositovora NRRL Y-12698</name>
    <dbReference type="NCBI Taxonomy" id="984486"/>
    <lineage>
        <taxon>Eukaryota</taxon>
        <taxon>Fungi</taxon>
        <taxon>Dikarya</taxon>
        <taxon>Ascomycota</taxon>
        <taxon>Saccharomycotina</taxon>
        <taxon>Pichiomycetes</taxon>
        <taxon>Serinales incertae sedis</taxon>
        <taxon>Babjeviella</taxon>
    </lineage>
</organism>
<keyword evidence="6" id="KW-0547">Nucleotide-binding</keyword>
<dbReference type="Pfam" id="PF14510">
    <property type="entry name" value="ABC_trans_N"/>
    <property type="match status" value="1"/>
</dbReference>
<dbReference type="PROSITE" id="PS00211">
    <property type="entry name" value="ABC_TRANSPORTER_1"/>
    <property type="match status" value="1"/>
</dbReference>
<feature type="transmembrane region" description="Helical" evidence="11">
    <location>
        <begin position="809"/>
        <end position="830"/>
    </location>
</feature>